<keyword evidence="3" id="KW-1185">Reference proteome</keyword>
<dbReference type="SUPFAM" id="SSF141868">
    <property type="entry name" value="EAL domain-like"/>
    <property type="match status" value="1"/>
</dbReference>
<proteinExistence type="predicted"/>
<gene>
    <name evidence="2" type="ORF">NUTIK01_11780</name>
</gene>
<accession>A0ABQ6P8E3</accession>
<comment type="caution">
    <text evidence="2">The sequence shown here is derived from an EMBL/GenBank/DDBJ whole genome shotgun (WGS) entry which is preliminary data.</text>
</comment>
<dbReference type="PANTHER" id="PTHR33121:SF79">
    <property type="entry name" value="CYCLIC DI-GMP PHOSPHODIESTERASE PDED-RELATED"/>
    <property type="match status" value="1"/>
</dbReference>
<protein>
    <recommendedName>
        <fullName evidence="1">EAL domain-containing protein</fullName>
    </recommendedName>
</protein>
<dbReference type="PANTHER" id="PTHR33121">
    <property type="entry name" value="CYCLIC DI-GMP PHOSPHODIESTERASE PDEF"/>
    <property type="match status" value="1"/>
</dbReference>
<evidence type="ECO:0000313" key="3">
    <source>
        <dbReference type="Proteomes" id="UP001187221"/>
    </source>
</evidence>
<dbReference type="EMBL" id="BTFW01000001">
    <property type="protein sequence ID" value="GMM60401.1"/>
    <property type="molecule type" value="Genomic_DNA"/>
</dbReference>
<dbReference type="Proteomes" id="UP001187221">
    <property type="component" value="Unassembled WGS sequence"/>
</dbReference>
<reference evidence="2 3" key="1">
    <citation type="submission" date="2023-06" db="EMBL/GenBank/DDBJ databases">
        <title>Draft genome sequence of Novosphingobium sp. strain IK01.</title>
        <authorList>
            <person name="Hatamoto M."/>
            <person name="Ikarashi T."/>
            <person name="Yamaguchi T."/>
        </authorList>
    </citation>
    <scope>NUCLEOTIDE SEQUENCE [LARGE SCALE GENOMIC DNA]</scope>
    <source>
        <strain evidence="2 3">IK01</strain>
    </source>
</reference>
<feature type="domain" description="EAL" evidence="1">
    <location>
        <begin position="134"/>
        <end position="387"/>
    </location>
</feature>
<dbReference type="InterPro" id="IPR035919">
    <property type="entry name" value="EAL_sf"/>
</dbReference>
<evidence type="ECO:0000313" key="2">
    <source>
        <dbReference type="EMBL" id="GMM60401.1"/>
    </source>
</evidence>
<name>A0ABQ6P8E3_9SPHN</name>
<dbReference type="InterPro" id="IPR050706">
    <property type="entry name" value="Cyclic-di-GMP_PDE-like"/>
</dbReference>
<dbReference type="Pfam" id="PF00563">
    <property type="entry name" value="EAL"/>
    <property type="match status" value="1"/>
</dbReference>
<sequence length="394" mass="43726">MIVAVVARYEEILATLPRELHEECAKQIARRLSVGSGATQIYHGDGGHFGWCEEARPIDVQLSHLEGLRALFSAPLQVGGHTFDTNIHFGLDRNEGIDPLTRVNSALASANDALSSGRAVEVFEAHRLAEAPWELSLHARIDEGLRNGDIWLAYQPQWDFHGERISGAEALIRWNHPTRGFIPPDQFILQAERAGRIDALTYWVLEEAITAAQAVNALGPRFQMSINLSAQMVGKSDLVGNFREIVTRRGIDPCLLTIEITETSSLVDRAEAVHNLSLLRELGFRLSIDDFGTGEASLAYLADLPSDELKIDRRFVSRLLTSERDRAIVSSTISLAHALGQRVVAEGIEDQATFRLLASLGCDQAQGYYLSKPQPFDVMFLDYQARLDSWSRVV</sequence>
<dbReference type="InterPro" id="IPR001633">
    <property type="entry name" value="EAL_dom"/>
</dbReference>
<dbReference type="PROSITE" id="PS50883">
    <property type="entry name" value="EAL"/>
    <property type="match status" value="1"/>
</dbReference>
<organism evidence="2 3">
    <name type="scientific">Novosphingobium pituita</name>
    <dbReference type="NCBI Taxonomy" id="3056842"/>
    <lineage>
        <taxon>Bacteria</taxon>
        <taxon>Pseudomonadati</taxon>
        <taxon>Pseudomonadota</taxon>
        <taxon>Alphaproteobacteria</taxon>
        <taxon>Sphingomonadales</taxon>
        <taxon>Sphingomonadaceae</taxon>
        <taxon>Novosphingobium</taxon>
    </lineage>
</organism>
<dbReference type="CDD" id="cd01948">
    <property type="entry name" value="EAL"/>
    <property type="match status" value="1"/>
</dbReference>
<dbReference type="Gene3D" id="3.20.20.450">
    <property type="entry name" value="EAL domain"/>
    <property type="match status" value="1"/>
</dbReference>
<evidence type="ECO:0000259" key="1">
    <source>
        <dbReference type="PROSITE" id="PS50883"/>
    </source>
</evidence>
<dbReference type="SMART" id="SM00052">
    <property type="entry name" value="EAL"/>
    <property type="match status" value="1"/>
</dbReference>